<keyword evidence="1" id="KW-0472">Membrane</keyword>
<protein>
    <submittedName>
        <fullName evidence="2">Uncharacterized protein</fullName>
    </submittedName>
</protein>
<dbReference type="AlphaFoldDB" id="A0A5S5BSE0"/>
<dbReference type="RefSeq" id="WP_148932466.1">
    <property type="nucleotide sequence ID" value="NZ_VNHS01000012.1"/>
</dbReference>
<dbReference type="OrthoDB" id="2349072at2"/>
<name>A0A5S5BSE0_9BACL</name>
<keyword evidence="1" id="KW-1133">Transmembrane helix</keyword>
<reference evidence="2 3" key="1">
    <citation type="submission" date="2019-07" db="EMBL/GenBank/DDBJ databases">
        <title>Genomic Encyclopedia of Type Strains, Phase III (KMG-III): the genomes of soil and plant-associated and newly described type strains.</title>
        <authorList>
            <person name="Whitman W."/>
        </authorList>
    </citation>
    <scope>NUCLEOTIDE SEQUENCE [LARGE SCALE GENOMIC DNA]</scope>
    <source>
        <strain evidence="2 3">BL24</strain>
    </source>
</reference>
<organism evidence="2 3">
    <name type="scientific">Paenibacillus methanolicus</name>
    <dbReference type="NCBI Taxonomy" id="582686"/>
    <lineage>
        <taxon>Bacteria</taxon>
        <taxon>Bacillati</taxon>
        <taxon>Bacillota</taxon>
        <taxon>Bacilli</taxon>
        <taxon>Bacillales</taxon>
        <taxon>Paenibacillaceae</taxon>
        <taxon>Paenibacillus</taxon>
    </lineage>
</organism>
<proteinExistence type="predicted"/>
<feature type="transmembrane region" description="Helical" evidence="1">
    <location>
        <begin position="12"/>
        <end position="34"/>
    </location>
</feature>
<gene>
    <name evidence="2" type="ORF">BCM02_11283</name>
</gene>
<dbReference type="Proteomes" id="UP000323257">
    <property type="component" value="Unassembled WGS sequence"/>
</dbReference>
<evidence type="ECO:0000313" key="2">
    <source>
        <dbReference type="EMBL" id="TYP70105.1"/>
    </source>
</evidence>
<evidence type="ECO:0000256" key="1">
    <source>
        <dbReference type="SAM" id="Phobius"/>
    </source>
</evidence>
<comment type="caution">
    <text evidence="2">The sequence shown here is derived from an EMBL/GenBank/DDBJ whole genome shotgun (WGS) entry which is preliminary data.</text>
</comment>
<keyword evidence="1" id="KW-0812">Transmembrane</keyword>
<accession>A0A5S5BSE0</accession>
<sequence>MKRFLLREEKGSAFLLVVFMLLLFTILGMAILSATIGGAARSQKAEDNVQTLHLADKALSEAVAYVMARFDNQSIKPAELTANLEKFVTDYNNSLEERRTAAEASTQSELKDNKNPQYLVSNICILGPTNTNKAAAYCSTGGQQDETLNKTLNTIRITATAEVNNVQRDLIQDVNLNTLPDFLNYAAGSEGNVIINGAPYFKGNLYAGKDFKVLNHAKYFLNNNELSEQSQFLYVDPVAENDDESGKVKVQSSNNVQYSTMVNGNYTSLYASETLPSQQLTKLRDSIRFTDTSKFISINIPETFVDKAHMTVSSMINRDTLWNAYINGGFTEKNRASSLIDMLKNFYDEKHKFSMPVRSAAAGEEDEAYDQAVQELSDKLTSLTSSAIFSGNLLIGDELKGIYFTDNNKTESNWLIIDGDLTIQNPENTPLQIRGNLLVTGRVVMNGKIQMDSTLISLGGTTSDPNQIVDAEIHGLEVNNKMQKLVMIANGPIDIYRVDSFQNLTDSNGNKGYDAQGGGASSSALEAFFYTDKEANLYGVGSLFWIRGGFFSKGDLTINAALGNTTKTDNAAQLTFTDQAQANETDARFVIDYDKSVFEGQLNSLPRVSKIRVELGQKKLQPRS</sequence>
<evidence type="ECO:0000313" key="3">
    <source>
        <dbReference type="Proteomes" id="UP000323257"/>
    </source>
</evidence>
<dbReference type="EMBL" id="VNHS01000012">
    <property type="protein sequence ID" value="TYP70105.1"/>
    <property type="molecule type" value="Genomic_DNA"/>
</dbReference>
<keyword evidence="3" id="KW-1185">Reference proteome</keyword>